<accession>A9UV75</accession>
<sequence length="367" mass="42489">VKFRSYLSNTVLDACLAMGWAQTADDNWDLFWCDTTWARETYVPSNFPEHCKICHFPQHYELTRKDFMAKNLKDLQRRVAKNPELRDDYIDTTFMPATYWLPHDYGIFVEAFRRQPGSVWIMKPVGSAQGKGIFLIKKLSEILAFKKDTRFQAPSTAANEAPPQQSYIVQRYLDDPYLIGGKKFDLRLYVLVTAYQPLECWTYREGFARFSGFPFSMEDISNSQVHLTNVAVQKKAEGYDEAKGCKWLMTQVCRFLEAAHGHEAVQTMVQDITKLAVTSLRAVQARVPVQKHCFELYGFDVLLDARLKPWLIEVNASPSLTADTETDYHLKCNMLQDAFHVLDIEHRRTLKERRVGNFDLTWQNGPV</sequence>
<evidence type="ECO:0000256" key="2">
    <source>
        <dbReference type="ARBA" id="ARBA00022598"/>
    </source>
</evidence>
<keyword evidence="3" id="KW-0547">Nucleotide-binding</keyword>
<dbReference type="OMA" id="EWISERF"/>
<feature type="non-terminal residue" evidence="6">
    <location>
        <position position="1"/>
    </location>
</feature>
<proteinExistence type="inferred from homology"/>
<dbReference type="FunCoup" id="A9UV75">
    <property type="interactions" value="39"/>
</dbReference>
<gene>
    <name evidence="6" type="ORF">MONBRDRAFT_1395</name>
</gene>
<dbReference type="GeneID" id="5889521"/>
<evidence type="ECO:0000256" key="4">
    <source>
        <dbReference type="ARBA" id="ARBA00022840"/>
    </source>
</evidence>
<dbReference type="InterPro" id="IPR004344">
    <property type="entry name" value="TTL/TTLL_fam"/>
</dbReference>
<dbReference type="InParanoid" id="A9UV75"/>
<evidence type="ECO:0000256" key="5">
    <source>
        <dbReference type="ARBA" id="ARBA00030445"/>
    </source>
</evidence>
<dbReference type="RefSeq" id="XP_001744143.1">
    <property type="nucleotide sequence ID" value="XM_001744091.1"/>
</dbReference>
<dbReference type="Proteomes" id="UP000001357">
    <property type="component" value="Unassembled WGS sequence"/>
</dbReference>
<dbReference type="Gene3D" id="3.30.470.20">
    <property type="entry name" value="ATP-grasp fold, B domain"/>
    <property type="match status" value="1"/>
</dbReference>
<dbReference type="Pfam" id="PF03133">
    <property type="entry name" value="TTL"/>
    <property type="match status" value="1"/>
</dbReference>
<dbReference type="KEGG" id="mbr:MONBRDRAFT_1395"/>
<feature type="non-terminal residue" evidence="6">
    <location>
        <position position="367"/>
    </location>
</feature>
<organism evidence="6 7">
    <name type="scientific">Monosiga brevicollis</name>
    <name type="common">Choanoflagellate</name>
    <dbReference type="NCBI Taxonomy" id="81824"/>
    <lineage>
        <taxon>Eukaryota</taxon>
        <taxon>Choanoflagellata</taxon>
        <taxon>Craspedida</taxon>
        <taxon>Salpingoecidae</taxon>
        <taxon>Monosiga</taxon>
    </lineage>
</organism>
<keyword evidence="4" id="KW-0067">ATP-binding</keyword>
<evidence type="ECO:0000313" key="6">
    <source>
        <dbReference type="EMBL" id="EDQ90846.1"/>
    </source>
</evidence>
<dbReference type="GO" id="GO:0015631">
    <property type="term" value="F:tubulin binding"/>
    <property type="evidence" value="ECO:0000318"/>
    <property type="project" value="GO_Central"/>
</dbReference>
<protein>
    <recommendedName>
        <fullName evidence="5">Tubulin--tyrosine ligase-like protein 9</fullName>
    </recommendedName>
</protein>
<reference evidence="6 7" key="1">
    <citation type="journal article" date="2008" name="Nature">
        <title>The genome of the choanoflagellate Monosiga brevicollis and the origin of metazoans.</title>
        <authorList>
            <consortium name="JGI Sequencing"/>
            <person name="King N."/>
            <person name="Westbrook M.J."/>
            <person name="Young S.L."/>
            <person name="Kuo A."/>
            <person name="Abedin M."/>
            <person name="Chapman J."/>
            <person name="Fairclough S."/>
            <person name="Hellsten U."/>
            <person name="Isogai Y."/>
            <person name="Letunic I."/>
            <person name="Marr M."/>
            <person name="Pincus D."/>
            <person name="Putnam N."/>
            <person name="Rokas A."/>
            <person name="Wright K.J."/>
            <person name="Zuzow R."/>
            <person name="Dirks W."/>
            <person name="Good M."/>
            <person name="Goodstein D."/>
            <person name="Lemons D."/>
            <person name="Li W."/>
            <person name="Lyons J.B."/>
            <person name="Morris A."/>
            <person name="Nichols S."/>
            <person name="Richter D.J."/>
            <person name="Salamov A."/>
            <person name="Bork P."/>
            <person name="Lim W.A."/>
            <person name="Manning G."/>
            <person name="Miller W.T."/>
            <person name="McGinnis W."/>
            <person name="Shapiro H."/>
            <person name="Tjian R."/>
            <person name="Grigoriev I.V."/>
            <person name="Rokhsar D."/>
        </authorList>
    </citation>
    <scope>NUCLEOTIDE SEQUENCE [LARGE SCALE GENOMIC DNA]</scope>
    <source>
        <strain evidence="7">MX1 / ATCC 50154</strain>
    </source>
</reference>
<dbReference type="PROSITE" id="PS51221">
    <property type="entry name" value="TTL"/>
    <property type="match status" value="1"/>
</dbReference>
<comment type="similarity">
    <text evidence="1">Belongs to the tubulin--tyrosine ligase family.</text>
</comment>
<dbReference type="GO" id="GO:0070740">
    <property type="term" value="F:tubulin-glutamic acid ligase activity"/>
    <property type="evidence" value="ECO:0000318"/>
    <property type="project" value="GO_Central"/>
</dbReference>
<keyword evidence="7" id="KW-1185">Reference proteome</keyword>
<dbReference type="PANTHER" id="PTHR12241:SF39">
    <property type="entry name" value="TUBULIN POLYGLUTAMYLASE TTLL9-RELATED"/>
    <property type="match status" value="1"/>
</dbReference>
<dbReference type="AlphaFoldDB" id="A9UV75"/>
<evidence type="ECO:0000256" key="1">
    <source>
        <dbReference type="ARBA" id="ARBA00006820"/>
    </source>
</evidence>
<dbReference type="eggNOG" id="KOG2157">
    <property type="taxonomic scope" value="Eukaryota"/>
</dbReference>
<name>A9UV75_MONBE</name>
<dbReference type="STRING" id="81824.A9UV75"/>
<dbReference type="PANTHER" id="PTHR12241">
    <property type="entry name" value="TUBULIN POLYGLUTAMYLASE"/>
    <property type="match status" value="1"/>
</dbReference>
<dbReference type="GO" id="GO:0036064">
    <property type="term" value="C:ciliary basal body"/>
    <property type="evidence" value="ECO:0000318"/>
    <property type="project" value="GO_Central"/>
</dbReference>
<dbReference type="SUPFAM" id="SSF56059">
    <property type="entry name" value="Glutathione synthetase ATP-binding domain-like"/>
    <property type="match status" value="1"/>
</dbReference>
<dbReference type="EMBL" id="CH991546">
    <property type="protein sequence ID" value="EDQ90846.1"/>
    <property type="molecule type" value="Genomic_DNA"/>
</dbReference>
<evidence type="ECO:0000313" key="7">
    <source>
        <dbReference type="Proteomes" id="UP000001357"/>
    </source>
</evidence>
<keyword evidence="2" id="KW-0436">Ligase</keyword>
<dbReference type="GO" id="GO:0005524">
    <property type="term" value="F:ATP binding"/>
    <property type="evidence" value="ECO:0007669"/>
    <property type="project" value="UniProtKB-KW"/>
</dbReference>
<evidence type="ECO:0000256" key="3">
    <source>
        <dbReference type="ARBA" id="ARBA00022741"/>
    </source>
</evidence>
<dbReference type="GO" id="GO:0000226">
    <property type="term" value="P:microtubule cytoskeleton organization"/>
    <property type="evidence" value="ECO:0000318"/>
    <property type="project" value="GO_Central"/>
</dbReference>